<dbReference type="InterPro" id="IPR016195">
    <property type="entry name" value="Pol/histidinol_Pase-like"/>
</dbReference>
<keyword evidence="1" id="KW-0732">Signal</keyword>
<evidence type="ECO:0000256" key="1">
    <source>
        <dbReference type="SAM" id="SignalP"/>
    </source>
</evidence>
<dbReference type="Pfam" id="PF18962">
    <property type="entry name" value="Por_Secre_tail"/>
    <property type="match status" value="1"/>
</dbReference>
<evidence type="ECO:0000313" key="3">
    <source>
        <dbReference type="EMBL" id="GAA3935840.1"/>
    </source>
</evidence>
<dbReference type="Proteomes" id="UP001499909">
    <property type="component" value="Unassembled WGS sequence"/>
</dbReference>
<dbReference type="Gene3D" id="3.20.20.140">
    <property type="entry name" value="Metal-dependent hydrolases"/>
    <property type="match status" value="1"/>
</dbReference>
<dbReference type="NCBIfam" id="NF038032">
    <property type="entry name" value="CehA_McbA_metalo"/>
    <property type="match status" value="1"/>
</dbReference>
<accession>A0ABP7N392</accession>
<feature type="chain" id="PRO_5047319277" description="Secretion system C-terminal sorting domain-containing protein" evidence="1">
    <location>
        <begin position="31"/>
        <end position="483"/>
    </location>
</feature>
<protein>
    <recommendedName>
        <fullName evidence="2">Secretion system C-terminal sorting domain-containing protein</fullName>
    </recommendedName>
</protein>
<reference evidence="4" key="1">
    <citation type="journal article" date="2019" name="Int. J. Syst. Evol. Microbiol.">
        <title>The Global Catalogue of Microorganisms (GCM) 10K type strain sequencing project: providing services to taxonomists for standard genome sequencing and annotation.</title>
        <authorList>
            <consortium name="The Broad Institute Genomics Platform"/>
            <consortium name="The Broad Institute Genome Sequencing Center for Infectious Disease"/>
            <person name="Wu L."/>
            <person name="Ma J."/>
        </authorList>
    </citation>
    <scope>NUCLEOTIDE SEQUENCE [LARGE SCALE GENOMIC DNA]</scope>
    <source>
        <strain evidence="4">JCM 17214</strain>
    </source>
</reference>
<proteinExistence type="predicted"/>
<dbReference type="InterPro" id="IPR026444">
    <property type="entry name" value="Secre_tail"/>
</dbReference>
<keyword evidence="4" id="KW-1185">Reference proteome</keyword>
<gene>
    <name evidence="3" type="ORF">GCM10022406_20210</name>
</gene>
<dbReference type="NCBIfam" id="TIGR04183">
    <property type="entry name" value="Por_Secre_tail"/>
    <property type="match status" value="1"/>
</dbReference>
<feature type="signal peptide" evidence="1">
    <location>
        <begin position="1"/>
        <end position="30"/>
    </location>
</feature>
<dbReference type="SUPFAM" id="SSF89550">
    <property type="entry name" value="PHP domain-like"/>
    <property type="match status" value="1"/>
</dbReference>
<name>A0ABP7N392_9BACT</name>
<dbReference type="EMBL" id="BAABDH010000036">
    <property type="protein sequence ID" value="GAA3935840.1"/>
    <property type="molecule type" value="Genomic_DNA"/>
</dbReference>
<comment type="caution">
    <text evidence="3">The sequence shown here is derived from an EMBL/GenBank/DDBJ whole genome shotgun (WGS) entry which is preliminary data.</text>
</comment>
<organism evidence="3 4">
    <name type="scientific">Hymenobacter algoricola</name>
    <dbReference type="NCBI Taxonomy" id="486267"/>
    <lineage>
        <taxon>Bacteria</taxon>
        <taxon>Pseudomonadati</taxon>
        <taxon>Bacteroidota</taxon>
        <taxon>Cytophagia</taxon>
        <taxon>Cytophagales</taxon>
        <taxon>Hymenobacteraceae</taxon>
        <taxon>Hymenobacter</taxon>
    </lineage>
</organism>
<evidence type="ECO:0000313" key="4">
    <source>
        <dbReference type="Proteomes" id="UP001499909"/>
    </source>
</evidence>
<sequence>MPPVLSNLLHFVKKTLTLLLAACCWGTAYAQAPTYQFYYGNLHAHSSYSDGNQDAATSNAATPAQDYSFADASLHLDFLGISDHNHALAGMQRPNYAKGLHQADSLTNANFVALYGMEWGVISGGGHMLVYGVDQLLGWEAGNFDVFVAKSDYQSLFKQINRRPGAFALFAHPQSGDYGNLAGTATFSPRADSAVVGMPMRSGPATSTNITYSNKSTSSYESTYQRMLAKGYHVGIGFDHDNHNTTFGRTTPGRLVLLAPSLTKLDLMQALRSRRFYASDDWNTEVTFTVNGQAMGTINQGPGNAGVSVGVADSDNEAVRSITLMRGVPGNGVNAVAVSTTAIGAAALTYTDINVPNSAYYYYAIIIQDDGDRIVTSPIWYSRGSVTAASAAQELPPLDVFPNPVQGGAVTLSYGLPTATRVTLEVLDNLGRTVSVLAQDEAQSAGPHAYTLPVSQLSLAPGLYTVRLVQAAGTTYRKLLVAQ</sequence>
<evidence type="ECO:0000259" key="2">
    <source>
        <dbReference type="Pfam" id="PF18962"/>
    </source>
</evidence>
<feature type="domain" description="Secretion system C-terminal sorting" evidence="2">
    <location>
        <begin position="400"/>
        <end position="481"/>
    </location>
</feature>